<keyword evidence="5 8" id="KW-0687">Ribonucleoprotein</keyword>
<dbReference type="InterPro" id="IPR000456">
    <property type="entry name" value="Ribosomal_bL17"/>
</dbReference>
<dbReference type="RefSeq" id="XP_016756666.1">
    <property type="nucleotide sequence ID" value="XM_016910059.1"/>
</dbReference>
<evidence type="ECO:0000256" key="4">
    <source>
        <dbReference type="ARBA" id="ARBA00023128"/>
    </source>
</evidence>
<dbReference type="SUPFAM" id="SSF64263">
    <property type="entry name" value="Prokaryotic ribosomal protein L17"/>
    <property type="match status" value="1"/>
</dbReference>
<evidence type="ECO:0000313" key="9">
    <source>
        <dbReference type="EMBL" id="EMF08545.1"/>
    </source>
</evidence>
<dbReference type="Gene3D" id="3.90.1030.10">
    <property type="entry name" value="Ribosomal protein L17"/>
    <property type="match status" value="1"/>
</dbReference>
<keyword evidence="10" id="KW-1185">Reference proteome</keyword>
<comment type="function">
    <text evidence="7">Component of the mitochondrial ribosome (mitoribosome), a dedicated translation machinery responsible for the synthesis of mitochondrial genome-encoded proteins, including at least some of the essential transmembrane subunits of the mitochondrial respiratory chain. The mitoribosomes are attached to the mitochondrial inner membrane and translation products are cotranslationally integrated into the membrane.</text>
</comment>
<dbReference type="NCBIfam" id="TIGR00059">
    <property type="entry name" value="L17"/>
    <property type="match status" value="1"/>
</dbReference>
<comment type="subcellular location">
    <subcellularLocation>
        <location evidence="1">Mitochondrion</location>
    </subcellularLocation>
</comment>
<dbReference type="InterPro" id="IPR047859">
    <property type="entry name" value="Ribosomal_bL17_CS"/>
</dbReference>
<dbReference type="GO" id="GO:0006412">
    <property type="term" value="P:translation"/>
    <property type="evidence" value="ECO:0007669"/>
    <property type="project" value="InterPro"/>
</dbReference>
<evidence type="ECO:0000256" key="6">
    <source>
        <dbReference type="ARBA" id="ARBA00035290"/>
    </source>
</evidence>
<dbReference type="GeneID" id="27907196"/>
<reference evidence="9 10" key="1">
    <citation type="journal article" date="2012" name="PLoS Pathog.">
        <title>Diverse lifestyles and strategies of plant pathogenesis encoded in the genomes of eighteen Dothideomycetes fungi.</title>
        <authorList>
            <person name="Ohm R.A."/>
            <person name="Feau N."/>
            <person name="Henrissat B."/>
            <person name="Schoch C.L."/>
            <person name="Horwitz B.A."/>
            <person name="Barry K.W."/>
            <person name="Condon B.J."/>
            <person name="Copeland A.C."/>
            <person name="Dhillon B."/>
            <person name="Glaser F."/>
            <person name="Hesse C.N."/>
            <person name="Kosti I."/>
            <person name="LaButti K."/>
            <person name="Lindquist E.A."/>
            <person name="Lucas S."/>
            <person name="Salamov A.A."/>
            <person name="Bradshaw R.E."/>
            <person name="Ciuffetti L."/>
            <person name="Hamelin R.C."/>
            <person name="Kema G.H.J."/>
            <person name="Lawrence C."/>
            <person name="Scott J.A."/>
            <person name="Spatafora J.W."/>
            <person name="Turgeon B.G."/>
            <person name="de Wit P.J.G.M."/>
            <person name="Zhong S."/>
            <person name="Goodwin S.B."/>
            <person name="Grigoriev I.V."/>
        </authorList>
    </citation>
    <scope>NUCLEOTIDE SEQUENCE [LARGE SCALE GENOMIC DNA]</scope>
    <source>
        <strain evidence="9 10">SO2202</strain>
    </source>
</reference>
<evidence type="ECO:0000256" key="1">
    <source>
        <dbReference type="ARBA" id="ARBA00004173"/>
    </source>
</evidence>
<dbReference type="PROSITE" id="PS01167">
    <property type="entry name" value="RIBOSOMAL_L17"/>
    <property type="match status" value="1"/>
</dbReference>
<dbReference type="AlphaFoldDB" id="M3C9N4"/>
<keyword evidence="4" id="KW-0496">Mitochondrion</keyword>
<dbReference type="GO" id="GO:0003735">
    <property type="term" value="F:structural constituent of ribosome"/>
    <property type="evidence" value="ECO:0007669"/>
    <property type="project" value="EnsemblFungi"/>
</dbReference>
<dbReference type="InterPro" id="IPR036373">
    <property type="entry name" value="Ribosomal_bL17_sf"/>
</dbReference>
<evidence type="ECO:0000256" key="8">
    <source>
        <dbReference type="RuleBase" id="RU000660"/>
    </source>
</evidence>
<evidence type="ECO:0000256" key="5">
    <source>
        <dbReference type="ARBA" id="ARBA00023274"/>
    </source>
</evidence>
<dbReference type="GO" id="GO:0005762">
    <property type="term" value="C:mitochondrial large ribosomal subunit"/>
    <property type="evidence" value="ECO:0007669"/>
    <property type="project" value="EnsemblFungi"/>
</dbReference>
<organism evidence="9 10">
    <name type="scientific">Sphaerulina musiva (strain SO2202)</name>
    <name type="common">Poplar stem canker fungus</name>
    <name type="synonym">Septoria musiva</name>
    <dbReference type="NCBI Taxonomy" id="692275"/>
    <lineage>
        <taxon>Eukaryota</taxon>
        <taxon>Fungi</taxon>
        <taxon>Dikarya</taxon>
        <taxon>Ascomycota</taxon>
        <taxon>Pezizomycotina</taxon>
        <taxon>Dothideomycetes</taxon>
        <taxon>Dothideomycetidae</taxon>
        <taxon>Mycosphaerellales</taxon>
        <taxon>Mycosphaerellaceae</taxon>
        <taxon>Sphaerulina</taxon>
    </lineage>
</organism>
<keyword evidence="3 8" id="KW-0689">Ribosomal protein</keyword>
<evidence type="ECO:0000256" key="3">
    <source>
        <dbReference type="ARBA" id="ARBA00022980"/>
    </source>
</evidence>
<dbReference type="eggNOG" id="KOG3280">
    <property type="taxonomic scope" value="Eukaryota"/>
</dbReference>
<comment type="similarity">
    <text evidence="2 8">Belongs to the bacterial ribosomal protein bL17 family.</text>
</comment>
<dbReference type="STRING" id="692275.M3C9N4"/>
<dbReference type="OrthoDB" id="275000at2759"/>
<dbReference type="OMA" id="HIQTTYA"/>
<gene>
    <name evidence="9" type="ORF">SEPMUDRAFT_74287</name>
</gene>
<dbReference type="HOGENOM" id="CLU_074407_1_2_1"/>
<sequence length="205" mass="23529">MAGGLVKYRHLSRHSAHRKALLRNLVTSLIEHESITTTWHKAKEAQRLAEKLITLGKRNTIASQQGAQAILFDPSKHFPKLFNELRLRYATRPGGYTRVLRLEPEKEDQAASAILELVDGPKDMRLAITAKSIAHGRNQAEEQGRVFRLNDMTAHNVRKVTRFRKDGEKDLEQMVGKFERLLEEGDEGVEVIKKKRVYPDQQRSR</sequence>
<dbReference type="PANTHER" id="PTHR14413:SF16">
    <property type="entry name" value="LARGE RIBOSOMAL SUBUNIT PROTEIN BL17M"/>
    <property type="match status" value="1"/>
</dbReference>
<name>M3C9N4_SPHMS</name>
<dbReference type="Proteomes" id="UP000016931">
    <property type="component" value="Unassembled WGS sequence"/>
</dbReference>
<evidence type="ECO:0000256" key="2">
    <source>
        <dbReference type="ARBA" id="ARBA00008777"/>
    </source>
</evidence>
<proteinExistence type="inferred from homology"/>
<evidence type="ECO:0000313" key="10">
    <source>
        <dbReference type="Proteomes" id="UP000016931"/>
    </source>
</evidence>
<protein>
    <recommendedName>
        <fullName evidence="6">Large ribosomal subunit protein bL17m</fullName>
    </recommendedName>
</protein>
<accession>M3C9N4</accession>
<dbReference type="Pfam" id="PF01196">
    <property type="entry name" value="Ribosomal_L17"/>
    <property type="match status" value="1"/>
</dbReference>
<dbReference type="FunFam" id="3.90.1030.10:FF:000005">
    <property type="entry name" value="Probable 50S ribosomal protein L17"/>
    <property type="match status" value="1"/>
</dbReference>
<evidence type="ECO:0000256" key="7">
    <source>
        <dbReference type="ARBA" id="ARBA00037226"/>
    </source>
</evidence>
<dbReference type="PANTHER" id="PTHR14413">
    <property type="entry name" value="RIBOSOMAL PROTEIN L17"/>
    <property type="match status" value="1"/>
</dbReference>
<dbReference type="EMBL" id="KB456271">
    <property type="protein sequence ID" value="EMF08545.1"/>
    <property type="molecule type" value="Genomic_DNA"/>
</dbReference>